<evidence type="ECO:0000313" key="4">
    <source>
        <dbReference type="Proteomes" id="UP000182977"/>
    </source>
</evidence>
<evidence type="ECO:0000256" key="2">
    <source>
        <dbReference type="SAM" id="Phobius"/>
    </source>
</evidence>
<protein>
    <submittedName>
        <fullName evidence="3">Uncharacterized conserved protein YloU, alkaline shock protein (Asp23) family</fullName>
    </submittedName>
</protein>
<keyword evidence="2" id="KW-0472">Membrane</keyword>
<dbReference type="AlphaFoldDB" id="A0A1H2L727"/>
<proteinExistence type="predicted"/>
<keyword evidence="2" id="KW-1133">Transmembrane helix</keyword>
<organism evidence="3 4">
    <name type="scientific">Jiangella alkaliphila</name>
    <dbReference type="NCBI Taxonomy" id="419479"/>
    <lineage>
        <taxon>Bacteria</taxon>
        <taxon>Bacillati</taxon>
        <taxon>Actinomycetota</taxon>
        <taxon>Actinomycetes</taxon>
        <taxon>Jiangellales</taxon>
        <taxon>Jiangellaceae</taxon>
        <taxon>Jiangella</taxon>
    </lineage>
</organism>
<accession>A0A1H2L727</accession>
<sequence>MPVAAEPDVTAPPDPGDRGRLTIHDRVVARIAEQAAVEAGGWRERGGLVPGFGGRPLPRASARVVGRHVRLDLVVGSRLDASLPEAAAEIRTAVHSRVGELTGLTVDDVDIRVSRFADTTPSTGADVLPAAARPAAPGVARKAGLLLALLLLGVAGVAIHAALAGLDLVGGQSLVDRAVRWVDGLRPQDWMLPAGVALMVVGVLLVAAAVWRRPRRSLELVSSTGVYASRRAIEAVAVDAAGRHPDVVTARARARRGHVVVRIGTDGDPGIDADVAPDIGARLERLAGSPDIRVPVSRAGGER</sequence>
<name>A0A1H2L727_9ACTN</name>
<feature type="region of interest" description="Disordered" evidence="1">
    <location>
        <begin position="1"/>
        <end position="20"/>
    </location>
</feature>
<reference evidence="4" key="1">
    <citation type="submission" date="2016-10" db="EMBL/GenBank/DDBJ databases">
        <authorList>
            <person name="Varghese N."/>
            <person name="Submissions S."/>
        </authorList>
    </citation>
    <scope>NUCLEOTIDE SEQUENCE [LARGE SCALE GENOMIC DNA]</scope>
    <source>
        <strain evidence="4">DSM 45079</strain>
    </source>
</reference>
<dbReference type="STRING" id="419479.SAMN04488563_5337"/>
<keyword evidence="4" id="KW-1185">Reference proteome</keyword>
<gene>
    <name evidence="3" type="ORF">SAMN04488563_5337</name>
</gene>
<keyword evidence="2" id="KW-0812">Transmembrane</keyword>
<feature type="transmembrane region" description="Helical" evidence="2">
    <location>
        <begin position="190"/>
        <end position="211"/>
    </location>
</feature>
<dbReference type="EMBL" id="LT629791">
    <property type="protein sequence ID" value="SDU76850.1"/>
    <property type="molecule type" value="Genomic_DNA"/>
</dbReference>
<evidence type="ECO:0000313" key="3">
    <source>
        <dbReference type="EMBL" id="SDU76850.1"/>
    </source>
</evidence>
<feature type="transmembrane region" description="Helical" evidence="2">
    <location>
        <begin position="143"/>
        <end position="170"/>
    </location>
</feature>
<dbReference type="Proteomes" id="UP000182977">
    <property type="component" value="Chromosome I"/>
</dbReference>
<evidence type="ECO:0000256" key="1">
    <source>
        <dbReference type="SAM" id="MobiDB-lite"/>
    </source>
</evidence>